<protein>
    <recommendedName>
        <fullName evidence="2">LysM domain-containing protein</fullName>
    </recommendedName>
</protein>
<dbReference type="CDD" id="cd00118">
    <property type="entry name" value="LysM"/>
    <property type="match status" value="1"/>
</dbReference>
<reference evidence="3 4" key="1">
    <citation type="journal article" date="2013" name="Sci. Rep.">
        <title>Extraordinary expansion of a Sorangium cellulosum genome from an alkaline milieu.</title>
        <authorList>
            <person name="Han K."/>
            <person name="Li Z.F."/>
            <person name="Peng R."/>
            <person name="Zhu L.P."/>
            <person name="Zhou T."/>
            <person name="Wang L.G."/>
            <person name="Li S.G."/>
            <person name="Zhang X.B."/>
            <person name="Hu W."/>
            <person name="Wu Z.H."/>
            <person name="Qin N."/>
            <person name="Li Y.Z."/>
        </authorList>
    </citation>
    <scope>NUCLEOTIDE SEQUENCE [LARGE SCALE GENOMIC DNA]</scope>
    <source>
        <strain evidence="3 4">So0157-2</strain>
    </source>
</reference>
<dbReference type="Proteomes" id="UP000014803">
    <property type="component" value="Chromosome"/>
</dbReference>
<name>S4XSN2_SORCE</name>
<feature type="region of interest" description="Disordered" evidence="1">
    <location>
        <begin position="206"/>
        <end position="225"/>
    </location>
</feature>
<dbReference type="EMBL" id="CP003969">
    <property type="protein sequence ID" value="AGP35514.1"/>
    <property type="molecule type" value="Genomic_DNA"/>
</dbReference>
<evidence type="ECO:0000259" key="2">
    <source>
        <dbReference type="PROSITE" id="PS51782"/>
    </source>
</evidence>
<evidence type="ECO:0000256" key="1">
    <source>
        <dbReference type="SAM" id="MobiDB-lite"/>
    </source>
</evidence>
<organism evidence="3 4">
    <name type="scientific">Sorangium cellulosum So0157-2</name>
    <dbReference type="NCBI Taxonomy" id="1254432"/>
    <lineage>
        <taxon>Bacteria</taxon>
        <taxon>Pseudomonadati</taxon>
        <taxon>Myxococcota</taxon>
        <taxon>Polyangia</taxon>
        <taxon>Polyangiales</taxon>
        <taxon>Polyangiaceae</taxon>
        <taxon>Sorangium</taxon>
    </lineage>
</organism>
<dbReference type="InterPro" id="IPR045361">
    <property type="entry name" value="CIS_tube_prot_N"/>
</dbReference>
<evidence type="ECO:0000313" key="4">
    <source>
        <dbReference type="Proteomes" id="UP000014803"/>
    </source>
</evidence>
<dbReference type="SUPFAM" id="SSF54106">
    <property type="entry name" value="LysM domain"/>
    <property type="match status" value="1"/>
</dbReference>
<dbReference type="AlphaFoldDB" id="S4XSN2"/>
<dbReference type="InterPro" id="IPR018392">
    <property type="entry name" value="LysM"/>
</dbReference>
<dbReference type="InterPro" id="IPR036779">
    <property type="entry name" value="LysM_dom_sf"/>
</dbReference>
<dbReference type="HOGENOM" id="CLU_075813_1_1_7"/>
<dbReference type="Pfam" id="PF01476">
    <property type="entry name" value="LysM"/>
    <property type="match status" value="1"/>
</dbReference>
<dbReference type="eggNOG" id="COG1652">
    <property type="taxonomic scope" value="Bacteria"/>
</dbReference>
<dbReference type="SMART" id="SM00257">
    <property type="entry name" value="LysM"/>
    <property type="match status" value="1"/>
</dbReference>
<sequence>MMPAPQTLAKMRITTNTSFRPINVLFNPTEYTIAQSNQLAEIGVPGLEAPILQFVRGNSEDLSLELLVDTTDGRGPRDARRPADQLMELARVAPELHAPPVCTFSWGGEILRGVVASASRQFVLFDPDGTPRRIRVTLGVKRYRTLAEQIGDMSRRSPDRTRTVLVREGDTLPGIAARAYGDPTQWRPIAEHNRIADPARLAPGRILTVPPIEPPAARPAGPGGG</sequence>
<dbReference type="PATRIC" id="fig|1254432.3.peg.3115"/>
<dbReference type="Gene3D" id="3.10.350.10">
    <property type="entry name" value="LysM domain"/>
    <property type="match status" value="1"/>
</dbReference>
<dbReference type="Pfam" id="PF19266">
    <property type="entry name" value="CIS_tube"/>
    <property type="match status" value="1"/>
</dbReference>
<proteinExistence type="predicted"/>
<feature type="domain" description="LysM" evidence="2">
    <location>
        <begin position="162"/>
        <end position="209"/>
    </location>
</feature>
<accession>S4XSN2</accession>
<dbReference type="PROSITE" id="PS51782">
    <property type="entry name" value="LYSM"/>
    <property type="match status" value="1"/>
</dbReference>
<dbReference type="STRING" id="1254432.SCE1572_13830"/>
<evidence type="ECO:0000313" key="3">
    <source>
        <dbReference type="EMBL" id="AGP35514.1"/>
    </source>
</evidence>
<gene>
    <name evidence="3" type="ORF">SCE1572_13830</name>
</gene>
<dbReference type="KEGG" id="scu:SCE1572_13830"/>